<sequence length="398" mass="45716">MTDREKNDEREITEFLHLLFNNLKPTPYYNICQTSVKSHLQTHPYLQKPNYGLHKSRTIANITKNLVPSDVYGKVRQEFYERRREKEWRSKGFLEDPMNEWDVKVDASYSEYKRLYKSPLPLGFNLTSEHVSTLKDTGTFDIQTKIMDQLTQSDVVNTQFNNWDVKNVLDGRRAYARLRCKSMKGMRIEDVINRLRREGEEGGGEYPGGEGVKSDMACCLLSEAVEVFIKRILVSTLSSCNDSLDLTSQRLHLMQKMNVEPPLGVEMGCDVGKQVVRRCVGKAKVYRKQEEHLRKWHEGNKEKIDDWGSISQNSLAKIDSMLSLSKMRAYDSETTSIKNDVARLERFLERGSSMPFGVVKGKVEVEERHVRMGVKEVMRMGEDGRAIGALAVRAGMSI</sequence>
<evidence type="ECO:0000313" key="2">
    <source>
        <dbReference type="Proteomes" id="UP001165085"/>
    </source>
</evidence>
<accession>A0A9W6ZLQ5</accession>
<proteinExistence type="predicted"/>
<evidence type="ECO:0000313" key="1">
    <source>
        <dbReference type="EMBL" id="GMH54541.1"/>
    </source>
</evidence>
<dbReference type="OrthoDB" id="10440275at2759"/>
<organism evidence="1 2">
    <name type="scientific">Triparma strigata</name>
    <dbReference type="NCBI Taxonomy" id="1606541"/>
    <lineage>
        <taxon>Eukaryota</taxon>
        <taxon>Sar</taxon>
        <taxon>Stramenopiles</taxon>
        <taxon>Ochrophyta</taxon>
        <taxon>Bolidophyceae</taxon>
        <taxon>Parmales</taxon>
        <taxon>Triparmaceae</taxon>
        <taxon>Triparma</taxon>
    </lineage>
</organism>
<protein>
    <submittedName>
        <fullName evidence="1">Uncharacterized protein</fullName>
    </submittedName>
</protein>
<comment type="caution">
    <text evidence="1">The sequence shown here is derived from an EMBL/GenBank/DDBJ whole genome shotgun (WGS) entry which is preliminary data.</text>
</comment>
<dbReference type="AlphaFoldDB" id="A0A9W6ZLQ5"/>
<name>A0A9W6ZLQ5_9STRA</name>
<gene>
    <name evidence="1" type="ORF">TrST_g12179</name>
</gene>
<dbReference type="EMBL" id="BRXY01000028">
    <property type="protein sequence ID" value="GMH54541.1"/>
    <property type="molecule type" value="Genomic_DNA"/>
</dbReference>
<dbReference type="Proteomes" id="UP001165085">
    <property type="component" value="Unassembled WGS sequence"/>
</dbReference>
<keyword evidence="2" id="KW-1185">Reference proteome</keyword>
<reference evidence="2" key="1">
    <citation type="journal article" date="2023" name="Commun. Biol.">
        <title>Genome analysis of Parmales, the sister group of diatoms, reveals the evolutionary specialization of diatoms from phago-mixotrophs to photoautotrophs.</title>
        <authorList>
            <person name="Ban H."/>
            <person name="Sato S."/>
            <person name="Yoshikawa S."/>
            <person name="Yamada K."/>
            <person name="Nakamura Y."/>
            <person name="Ichinomiya M."/>
            <person name="Sato N."/>
            <person name="Blanc-Mathieu R."/>
            <person name="Endo H."/>
            <person name="Kuwata A."/>
            <person name="Ogata H."/>
        </authorList>
    </citation>
    <scope>NUCLEOTIDE SEQUENCE [LARGE SCALE GENOMIC DNA]</scope>
    <source>
        <strain evidence="2">NIES 3701</strain>
    </source>
</reference>